<evidence type="ECO:0000313" key="3">
    <source>
        <dbReference type="Proteomes" id="UP001595839"/>
    </source>
</evidence>
<protein>
    <submittedName>
        <fullName evidence="2">Uncharacterized protein</fullName>
    </submittedName>
</protein>
<feature type="compositionally biased region" description="Gly residues" evidence="1">
    <location>
        <begin position="141"/>
        <end position="150"/>
    </location>
</feature>
<feature type="region of interest" description="Disordered" evidence="1">
    <location>
        <begin position="127"/>
        <end position="153"/>
    </location>
</feature>
<accession>A0ABV9BCQ7</accession>
<gene>
    <name evidence="2" type="ORF">ACFPIH_55775</name>
</gene>
<proteinExistence type="predicted"/>
<feature type="region of interest" description="Disordered" evidence="1">
    <location>
        <begin position="166"/>
        <end position="187"/>
    </location>
</feature>
<reference evidence="3" key="1">
    <citation type="journal article" date="2019" name="Int. J. Syst. Evol. Microbiol.">
        <title>The Global Catalogue of Microorganisms (GCM) 10K type strain sequencing project: providing services to taxonomists for standard genome sequencing and annotation.</title>
        <authorList>
            <consortium name="The Broad Institute Genomics Platform"/>
            <consortium name="The Broad Institute Genome Sequencing Center for Infectious Disease"/>
            <person name="Wu L."/>
            <person name="Ma J."/>
        </authorList>
    </citation>
    <scope>NUCLEOTIDE SEQUENCE [LARGE SCALE GENOMIC DNA]</scope>
    <source>
        <strain evidence="3">CGMCC 4.7177</strain>
    </source>
</reference>
<evidence type="ECO:0000256" key="1">
    <source>
        <dbReference type="SAM" id="MobiDB-lite"/>
    </source>
</evidence>
<organism evidence="2 3">
    <name type="scientific">Streptomyces vulcanius</name>
    <dbReference type="NCBI Taxonomy" id="1441876"/>
    <lineage>
        <taxon>Bacteria</taxon>
        <taxon>Bacillati</taxon>
        <taxon>Actinomycetota</taxon>
        <taxon>Actinomycetes</taxon>
        <taxon>Kitasatosporales</taxon>
        <taxon>Streptomycetaceae</taxon>
        <taxon>Streptomyces</taxon>
    </lineage>
</organism>
<comment type="caution">
    <text evidence="2">The sequence shown here is derived from an EMBL/GenBank/DDBJ whole genome shotgun (WGS) entry which is preliminary data.</text>
</comment>
<sequence length="187" mass="20249">MSWDYVDEKVVDDFVTRYGLVPRDETARAADSQARWSLEADGRTTIQLLSDDSAARIIFPTDPRIHQWTAMARVGGGSVSLIVALGLPDTELVTIGRHLGPYGGPYWYISVGCTPLWRPITPPGGHGPRYPPLPGRAGRCRGSGGPGVGEGQCSCLTTGPPEHRSYWVASPWRTPGSGSRPRPLRAE</sequence>
<evidence type="ECO:0000313" key="2">
    <source>
        <dbReference type="EMBL" id="MFC4508551.1"/>
    </source>
</evidence>
<dbReference type="RefSeq" id="WP_381187875.1">
    <property type="nucleotide sequence ID" value="NZ_JBHSFK010000090.1"/>
</dbReference>
<keyword evidence="3" id="KW-1185">Reference proteome</keyword>
<name>A0ABV9BCQ7_9ACTN</name>
<dbReference type="Proteomes" id="UP001595839">
    <property type="component" value="Unassembled WGS sequence"/>
</dbReference>
<dbReference type="EMBL" id="JBHSFK010000090">
    <property type="protein sequence ID" value="MFC4508551.1"/>
    <property type="molecule type" value="Genomic_DNA"/>
</dbReference>